<dbReference type="InterPro" id="IPR004883">
    <property type="entry name" value="LOB"/>
</dbReference>
<protein>
    <recommendedName>
        <fullName evidence="3">LOB domain-containing protein</fullName>
    </recommendedName>
</protein>
<evidence type="ECO:0000256" key="2">
    <source>
        <dbReference type="SAM" id="MobiDB-lite"/>
    </source>
</evidence>
<keyword evidence="5" id="KW-1185">Reference proteome</keyword>
<dbReference type="PANTHER" id="PTHR31304:SF9">
    <property type="entry name" value="LOB DOMAIN-CONTAINING PROTEIN 40"/>
    <property type="match status" value="1"/>
</dbReference>
<accession>A0AAV3QP91</accession>
<feature type="region of interest" description="Disordered" evidence="2">
    <location>
        <begin position="163"/>
        <end position="211"/>
    </location>
</feature>
<dbReference type="PANTHER" id="PTHR31304">
    <property type="entry name" value="LOB DOMAIN-CONTAINING PROTEIN 38"/>
    <property type="match status" value="1"/>
</dbReference>
<dbReference type="GO" id="GO:0010468">
    <property type="term" value="P:regulation of gene expression"/>
    <property type="evidence" value="ECO:0007669"/>
    <property type="project" value="TreeGrafter"/>
</dbReference>
<comment type="similarity">
    <text evidence="1">Belongs to the LOB domain-containing protein family.</text>
</comment>
<evidence type="ECO:0000313" key="4">
    <source>
        <dbReference type="EMBL" id="GAA0165503.1"/>
    </source>
</evidence>
<gene>
    <name evidence="4" type="ORF">LIER_20893</name>
</gene>
<dbReference type="AlphaFoldDB" id="A0AAV3QP91"/>
<organism evidence="4 5">
    <name type="scientific">Lithospermum erythrorhizon</name>
    <name type="common">Purple gromwell</name>
    <name type="synonym">Lithospermum officinale var. erythrorhizon</name>
    <dbReference type="NCBI Taxonomy" id="34254"/>
    <lineage>
        <taxon>Eukaryota</taxon>
        <taxon>Viridiplantae</taxon>
        <taxon>Streptophyta</taxon>
        <taxon>Embryophyta</taxon>
        <taxon>Tracheophyta</taxon>
        <taxon>Spermatophyta</taxon>
        <taxon>Magnoliopsida</taxon>
        <taxon>eudicotyledons</taxon>
        <taxon>Gunneridae</taxon>
        <taxon>Pentapetalae</taxon>
        <taxon>asterids</taxon>
        <taxon>lamiids</taxon>
        <taxon>Boraginales</taxon>
        <taxon>Boraginaceae</taxon>
        <taxon>Boraginoideae</taxon>
        <taxon>Lithospermeae</taxon>
        <taxon>Lithospermum</taxon>
    </lineage>
</organism>
<evidence type="ECO:0000256" key="1">
    <source>
        <dbReference type="ARBA" id="ARBA00005474"/>
    </source>
</evidence>
<comment type="caution">
    <text evidence="4">The sequence shown here is derived from an EMBL/GenBank/DDBJ whole genome shotgun (WGS) entry which is preliminary data.</text>
</comment>
<proteinExistence type="inferred from homology"/>
<dbReference type="PROSITE" id="PS50891">
    <property type="entry name" value="LOB"/>
    <property type="match status" value="1"/>
</dbReference>
<name>A0AAV3QP91_LITER</name>
<evidence type="ECO:0000259" key="3">
    <source>
        <dbReference type="PROSITE" id="PS50891"/>
    </source>
</evidence>
<feature type="domain" description="LOB" evidence="3">
    <location>
        <begin position="3"/>
        <end position="109"/>
    </location>
</feature>
<dbReference type="Proteomes" id="UP001454036">
    <property type="component" value="Unassembled WGS sequence"/>
</dbReference>
<reference evidence="4 5" key="1">
    <citation type="submission" date="2024-01" db="EMBL/GenBank/DDBJ databases">
        <title>The complete chloroplast genome sequence of Lithospermum erythrorhizon: insights into the phylogenetic relationship among Boraginaceae species and the maternal lineages of purple gromwells.</title>
        <authorList>
            <person name="Okada T."/>
            <person name="Watanabe K."/>
        </authorList>
    </citation>
    <scope>NUCLEOTIDE SEQUENCE [LARGE SCALE GENOMIC DNA]</scope>
</reference>
<feature type="compositionally biased region" description="Low complexity" evidence="2">
    <location>
        <begin position="181"/>
        <end position="191"/>
    </location>
</feature>
<dbReference type="Pfam" id="PF03195">
    <property type="entry name" value="LOB"/>
    <property type="match status" value="1"/>
</dbReference>
<dbReference type="EMBL" id="BAABME010005399">
    <property type="protein sequence ID" value="GAA0165503.1"/>
    <property type="molecule type" value="Genomic_DNA"/>
</dbReference>
<sequence>MRMSCNGCRVLRKGCSADCSIEPCLKWIKNPQSQASATLFLAKFYGRAGLLNLVNAAPPQSRTEIFRSLLYEACGRIINPVYGSVGLLWTGKWELCQKAVEAVLKGAPITQIASQVSDGNNSSPLKTYDIRHVNKEDKLSGSDDRYRVRNRCRFKKSCSKGKTTRVIKQSGRGATRDSSHESSSLSHQSESAQVMQRNDRGKPSVSLDSEETAQAEFVARAELENVDQAEIDLELTLGLKIL</sequence>
<evidence type="ECO:0000313" key="5">
    <source>
        <dbReference type="Proteomes" id="UP001454036"/>
    </source>
</evidence>